<evidence type="ECO:0000256" key="1">
    <source>
        <dbReference type="SAM" id="SignalP"/>
    </source>
</evidence>
<dbReference type="InterPro" id="IPR032276">
    <property type="entry name" value="DUF4836"/>
</dbReference>
<protein>
    <recommendedName>
        <fullName evidence="4">DUF4836 domain-containing protein</fullName>
    </recommendedName>
</protein>
<gene>
    <name evidence="2" type="ORF">CCY01nite_14670</name>
</gene>
<organism evidence="2 3">
    <name type="scientific">Chitinophaga cymbidii</name>
    <dbReference type="NCBI Taxonomy" id="1096750"/>
    <lineage>
        <taxon>Bacteria</taxon>
        <taxon>Pseudomonadati</taxon>
        <taxon>Bacteroidota</taxon>
        <taxon>Chitinophagia</taxon>
        <taxon>Chitinophagales</taxon>
        <taxon>Chitinophagaceae</taxon>
        <taxon>Chitinophaga</taxon>
    </lineage>
</organism>
<keyword evidence="3" id="KW-1185">Reference proteome</keyword>
<sequence>MKRTLTRALLSMTGAAMLLLAACSKTPEQGKHIPKSAALVLGINSKQIQQKLVTEGLTVEKLFESLQQKDTSNAMTKAMKEAENSGVDLQSDVYVAMVPGESGPAYIAAYAALKDASKFEAFIKEKSKKEVKAGTDFKYVADENGNGVLGFDKNMVIGIFGFDPNSARFGGRDQTPGGLDEKSATDILNNLFHMKADESIAGVESFKAVHKEKGDVVFWMSSEQIYAFNPGTPTGMGALMSNNMKKLTAGSFQTAAVHFENGKIRVNSLSYAGKEMQDIMKKYPMEKVNISMLENYPSEDIFGFALLNFDLRMIGDIIKLVGMDGLANVGLAEAGLTLDDILKAFKGELALIGSDFSVKSQPSEWDSSYKVTKPELKWVFNMKVGDKAAFEKVMNSPMVGQMFTKQGEEYVPNQPLGPVAVSINDKRILAASDASLLSAYDAGKGKANVESSVLSKTKGSVMSMYLSVEKLVNNIPAEEMKLPDSVLNDLKGLLKDFTVVTEPSSGKTQKSVLELNFKNENQNTLVQITNFTTKMYNYYMAKKAEEDAMWGEPVTDTTTAIVDSAIAVPAQ</sequence>
<evidence type="ECO:0000313" key="3">
    <source>
        <dbReference type="Proteomes" id="UP000321436"/>
    </source>
</evidence>
<dbReference type="EMBL" id="BKAU01000001">
    <property type="protein sequence ID" value="GEP95207.1"/>
    <property type="molecule type" value="Genomic_DNA"/>
</dbReference>
<dbReference type="Pfam" id="PF16120">
    <property type="entry name" value="DUF4836"/>
    <property type="match status" value="1"/>
</dbReference>
<dbReference type="AlphaFoldDB" id="A0A512RHP0"/>
<dbReference type="OrthoDB" id="609910at2"/>
<feature type="signal peptide" evidence="1">
    <location>
        <begin position="1"/>
        <end position="21"/>
    </location>
</feature>
<dbReference type="RefSeq" id="WP_146859275.1">
    <property type="nucleotide sequence ID" value="NZ_BKAU01000001.1"/>
</dbReference>
<dbReference type="PROSITE" id="PS51257">
    <property type="entry name" value="PROKAR_LIPOPROTEIN"/>
    <property type="match status" value="1"/>
</dbReference>
<dbReference type="Proteomes" id="UP000321436">
    <property type="component" value="Unassembled WGS sequence"/>
</dbReference>
<proteinExistence type="predicted"/>
<feature type="chain" id="PRO_5021954372" description="DUF4836 domain-containing protein" evidence="1">
    <location>
        <begin position="22"/>
        <end position="571"/>
    </location>
</feature>
<name>A0A512RHP0_9BACT</name>
<accession>A0A512RHP0</accession>
<reference evidence="2 3" key="1">
    <citation type="submission" date="2019-07" db="EMBL/GenBank/DDBJ databases">
        <title>Whole genome shotgun sequence of Chitinophaga cymbidii NBRC 109752.</title>
        <authorList>
            <person name="Hosoyama A."/>
            <person name="Uohara A."/>
            <person name="Ohji S."/>
            <person name="Ichikawa N."/>
        </authorList>
    </citation>
    <scope>NUCLEOTIDE SEQUENCE [LARGE SCALE GENOMIC DNA]</scope>
    <source>
        <strain evidence="2 3">NBRC 109752</strain>
    </source>
</reference>
<evidence type="ECO:0000313" key="2">
    <source>
        <dbReference type="EMBL" id="GEP95207.1"/>
    </source>
</evidence>
<keyword evidence="1" id="KW-0732">Signal</keyword>
<evidence type="ECO:0008006" key="4">
    <source>
        <dbReference type="Google" id="ProtNLM"/>
    </source>
</evidence>
<comment type="caution">
    <text evidence="2">The sequence shown here is derived from an EMBL/GenBank/DDBJ whole genome shotgun (WGS) entry which is preliminary data.</text>
</comment>